<evidence type="ECO:0000256" key="1">
    <source>
        <dbReference type="SAM" id="MobiDB-lite"/>
    </source>
</evidence>
<dbReference type="Proteomes" id="UP000266841">
    <property type="component" value="Unassembled WGS sequence"/>
</dbReference>
<keyword evidence="4" id="KW-1185">Reference proteome</keyword>
<dbReference type="eggNOG" id="ENOG502SZ7F">
    <property type="taxonomic scope" value="Eukaryota"/>
</dbReference>
<keyword evidence="2" id="KW-0472">Membrane</keyword>
<evidence type="ECO:0000313" key="3">
    <source>
        <dbReference type="EMBL" id="EJK66933.1"/>
    </source>
</evidence>
<proteinExistence type="predicted"/>
<feature type="transmembrane region" description="Helical" evidence="2">
    <location>
        <begin position="160"/>
        <end position="180"/>
    </location>
</feature>
<sequence length="200" mass="22500">EAIPIVDEEDGEDEEDLEDPPPKGTDEYEEAQMEDDASADQASDSADRFGVFIHLENVVAFLKRSGLRLNEHSVFYFLLSFPFYEHEWDISGFLLSMLGDEDDDDEDEQVSSALEESKTNKARLDELELFTPCALQASALEESKTKARLDELELFTPCAFFSYTLALCPFVCLFVCLCFAPQKSGPPNKTLPFHCKGRSS</sequence>
<evidence type="ECO:0000256" key="2">
    <source>
        <dbReference type="SAM" id="Phobius"/>
    </source>
</evidence>
<evidence type="ECO:0000313" key="4">
    <source>
        <dbReference type="Proteomes" id="UP000266841"/>
    </source>
</evidence>
<organism evidence="3 4">
    <name type="scientific">Thalassiosira oceanica</name>
    <name type="common">Marine diatom</name>
    <dbReference type="NCBI Taxonomy" id="159749"/>
    <lineage>
        <taxon>Eukaryota</taxon>
        <taxon>Sar</taxon>
        <taxon>Stramenopiles</taxon>
        <taxon>Ochrophyta</taxon>
        <taxon>Bacillariophyta</taxon>
        <taxon>Coscinodiscophyceae</taxon>
        <taxon>Thalassiosirophycidae</taxon>
        <taxon>Thalassiosirales</taxon>
        <taxon>Thalassiosiraceae</taxon>
        <taxon>Thalassiosira</taxon>
    </lineage>
</organism>
<dbReference type="AlphaFoldDB" id="K0SKT8"/>
<reference evidence="3 4" key="1">
    <citation type="journal article" date="2012" name="Genome Biol.">
        <title>Genome and low-iron response of an oceanic diatom adapted to chronic iron limitation.</title>
        <authorList>
            <person name="Lommer M."/>
            <person name="Specht M."/>
            <person name="Roy A.S."/>
            <person name="Kraemer L."/>
            <person name="Andreson R."/>
            <person name="Gutowska M.A."/>
            <person name="Wolf J."/>
            <person name="Bergner S.V."/>
            <person name="Schilhabel M.B."/>
            <person name="Klostermeier U.C."/>
            <person name="Beiko R.G."/>
            <person name="Rosenstiel P."/>
            <person name="Hippler M."/>
            <person name="Laroche J."/>
        </authorList>
    </citation>
    <scope>NUCLEOTIDE SEQUENCE [LARGE SCALE GENOMIC DNA]</scope>
    <source>
        <strain evidence="3 4">CCMP1005</strain>
    </source>
</reference>
<name>K0SKT8_THAOC</name>
<gene>
    <name evidence="3" type="ORF">THAOC_12093</name>
</gene>
<accession>K0SKT8</accession>
<feature type="non-terminal residue" evidence="3">
    <location>
        <position position="1"/>
    </location>
</feature>
<protein>
    <submittedName>
        <fullName evidence="3">Uncharacterized protein</fullName>
    </submittedName>
</protein>
<dbReference type="EMBL" id="AGNL01013938">
    <property type="protein sequence ID" value="EJK66933.1"/>
    <property type="molecule type" value="Genomic_DNA"/>
</dbReference>
<feature type="region of interest" description="Disordered" evidence="1">
    <location>
        <begin position="1"/>
        <end position="41"/>
    </location>
</feature>
<keyword evidence="2" id="KW-0812">Transmembrane</keyword>
<dbReference type="OrthoDB" id="199085at2759"/>
<comment type="caution">
    <text evidence="3">The sequence shown here is derived from an EMBL/GenBank/DDBJ whole genome shotgun (WGS) entry which is preliminary data.</text>
</comment>
<feature type="compositionally biased region" description="Acidic residues" evidence="1">
    <location>
        <begin position="27"/>
        <end position="38"/>
    </location>
</feature>
<keyword evidence="2" id="KW-1133">Transmembrane helix</keyword>
<feature type="compositionally biased region" description="Acidic residues" evidence="1">
    <location>
        <begin position="1"/>
        <end position="19"/>
    </location>
</feature>